<sequence>MSLLLLFAGAPTTSIQHVGAGPGRRTVNAFYGDYAEHHERREAERLGLRAQILLEENELVEIIEIICVSGVLDE</sequence>
<dbReference type="EMBL" id="MT142191">
    <property type="protein sequence ID" value="QJA75889.1"/>
    <property type="molecule type" value="Genomic_DNA"/>
</dbReference>
<name>A0A6M3K145_9ZZZZ</name>
<protein>
    <submittedName>
        <fullName evidence="1">Uncharacterized protein</fullName>
    </submittedName>
</protein>
<evidence type="ECO:0000313" key="1">
    <source>
        <dbReference type="EMBL" id="QJA75889.1"/>
    </source>
</evidence>
<gene>
    <name evidence="1" type="ORF">MM415A01666_0002</name>
</gene>
<dbReference type="AlphaFoldDB" id="A0A6M3K145"/>
<proteinExistence type="predicted"/>
<reference evidence="1" key="1">
    <citation type="submission" date="2020-03" db="EMBL/GenBank/DDBJ databases">
        <title>The deep terrestrial virosphere.</title>
        <authorList>
            <person name="Holmfeldt K."/>
            <person name="Nilsson E."/>
            <person name="Simone D."/>
            <person name="Lopez-Fernandez M."/>
            <person name="Wu X."/>
            <person name="de Brujin I."/>
            <person name="Lundin D."/>
            <person name="Andersson A."/>
            <person name="Bertilsson S."/>
            <person name="Dopson M."/>
        </authorList>
    </citation>
    <scope>NUCLEOTIDE SEQUENCE</scope>
    <source>
        <strain evidence="1">MM415A01666</strain>
    </source>
</reference>
<organism evidence="1">
    <name type="scientific">viral metagenome</name>
    <dbReference type="NCBI Taxonomy" id="1070528"/>
    <lineage>
        <taxon>unclassified sequences</taxon>
        <taxon>metagenomes</taxon>
        <taxon>organismal metagenomes</taxon>
    </lineage>
</organism>
<accession>A0A6M3K145</accession>